<dbReference type="GO" id="GO:0004672">
    <property type="term" value="F:protein kinase activity"/>
    <property type="evidence" value="ECO:0007669"/>
    <property type="project" value="InterPro"/>
</dbReference>
<evidence type="ECO:0000313" key="1">
    <source>
        <dbReference type="EMBL" id="PUZ22771.1"/>
    </source>
</evidence>
<reference evidence="1 2" key="1">
    <citation type="submission" date="2018-04" db="EMBL/GenBank/DDBJ databases">
        <title>Chitinophaga fuyangensis sp. nov., isolated from soil in a chemical factory.</title>
        <authorList>
            <person name="Chen K."/>
        </authorList>
    </citation>
    <scope>NUCLEOTIDE SEQUENCE [LARGE SCALE GENOMIC DNA]</scope>
    <source>
        <strain evidence="1 2">LY-1</strain>
    </source>
</reference>
<gene>
    <name evidence="1" type="ORF">DCC81_20300</name>
</gene>
<keyword evidence="1" id="KW-0808">Transferase</keyword>
<keyword evidence="2" id="KW-1185">Reference proteome</keyword>
<dbReference type="EMBL" id="QCYK01000003">
    <property type="protein sequence ID" value="PUZ22771.1"/>
    <property type="molecule type" value="Genomic_DNA"/>
</dbReference>
<dbReference type="InterPro" id="IPR008266">
    <property type="entry name" value="Tyr_kinase_AS"/>
</dbReference>
<dbReference type="OrthoDB" id="9773772at2"/>
<dbReference type="Gene3D" id="1.10.510.10">
    <property type="entry name" value="Transferase(Phosphotransferase) domain 1"/>
    <property type="match status" value="1"/>
</dbReference>
<dbReference type="RefSeq" id="WP_108688516.1">
    <property type="nucleotide sequence ID" value="NZ_QCYK01000003.1"/>
</dbReference>
<dbReference type="PROSITE" id="PS00109">
    <property type="entry name" value="PROTEIN_KINASE_TYR"/>
    <property type="match status" value="1"/>
</dbReference>
<dbReference type="AlphaFoldDB" id="A0A2T7BCE4"/>
<keyword evidence="1" id="KW-0418">Kinase</keyword>
<sequence>MSVHIEVASHYEFLRAYVEQIPASFNSMGTAVHSARNVIRVDIQNNIKLVIKSYRQIYIFNRFFYANIVPSKAKRAFLYAQRLISKGFQTPTPVAYIECVDNGLMRDSYFISTYIDYQPLKDIYQLPREEALQILDQLAAFTCHLHAAGIYHKDYSIGNILFKKNHEGYYDFSLVDNNRMRFAKGSFADRMKNLRRLDLPLPMLAYFCQQYARVNGENDLLSLTTMLNYRKHRLVYRTRKDRMKHIFRWFLPFGQA</sequence>
<proteinExistence type="predicted"/>
<accession>A0A2T7BCE4</accession>
<comment type="caution">
    <text evidence="1">The sequence shown here is derived from an EMBL/GenBank/DDBJ whole genome shotgun (WGS) entry which is preliminary data.</text>
</comment>
<dbReference type="Proteomes" id="UP000244450">
    <property type="component" value="Unassembled WGS sequence"/>
</dbReference>
<dbReference type="Pfam" id="PF06293">
    <property type="entry name" value="Kdo"/>
    <property type="match status" value="1"/>
</dbReference>
<organism evidence="1 2">
    <name type="scientific">Chitinophaga parva</name>
    <dbReference type="NCBI Taxonomy" id="2169414"/>
    <lineage>
        <taxon>Bacteria</taxon>
        <taxon>Pseudomonadati</taxon>
        <taxon>Bacteroidota</taxon>
        <taxon>Chitinophagia</taxon>
        <taxon>Chitinophagales</taxon>
        <taxon>Chitinophagaceae</taxon>
        <taxon>Chitinophaga</taxon>
    </lineage>
</organism>
<name>A0A2T7BCE4_9BACT</name>
<dbReference type="InterPro" id="IPR011009">
    <property type="entry name" value="Kinase-like_dom_sf"/>
</dbReference>
<evidence type="ECO:0000313" key="2">
    <source>
        <dbReference type="Proteomes" id="UP000244450"/>
    </source>
</evidence>
<dbReference type="SUPFAM" id="SSF56112">
    <property type="entry name" value="Protein kinase-like (PK-like)"/>
    <property type="match status" value="1"/>
</dbReference>
<protein>
    <submittedName>
        <fullName evidence="1">Lipopolysaccharide kinase</fullName>
    </submittedName>
</protein>